<dbReference type="InterPro" id="IPR044398">
    <property type="entry name" value="Globin-sensor_dom"/>
</dbReference>
<protein>
    <recommendedName>
        <fullName evidence="2">Globin-sensor domain-containing protein</fullName>
    </recommendedName>
</protein>
<dbReference type="OrthoDB" id="10027058at2759"/>
<dbReference type="InterPro" id="IPR012292">
    <property type="entry name" value="Globin/Proto"/>
</dbReference>
<evidence type="ECO:0000259" key="2">
    <source>
        <dbReference type="Pfam" id="PF11563"/>
    </source>
</evidence>
<keyword evidence="3" id="KW-1185">Reference proteome</keyword>
<dbReference type="AlphaFoldDB" id="A0A6P8BK39"/>
<name>A0A6P8BK39_PYRGI</name>
<organism evidence="3 4">
    <name type="scientific">Pyricularia grisea</name>
    <name type="common">Crabgrass-specific blast fungus</name>
    <name type="synonym">Magnaporthe grisea</name>
    <dbReference type="NCBI Taxonomy" id="148305"/>
    <lineage>
        <taxon>Eukaryota</taxon>
        <taxon>Fungi</taxon>
        <taxon>Dikarya</taxon>
        <taxon>Ascomycota</taxon>
        <taxon>Pezizomycotina</taxon>
        <taxon>Sordariomycetes</taxon>
        <taxon>Sordariomycetidae</taxon>
        <taxon>Magnaporthales</taxon>
        <taxon>Pyriculariaceae</taxon>
        <taxon>Pyricularia</taxon>
    </lineage>
</organism>
<dbReference type="PANTHER" id="PTHR42071:SF1">
    <property type="entry name" value="GLOBIN-SENSOR DOMAIN-CONTAINING PROTEIN"/>
    <property type="match status" value="1"/>
</dbReference>
<dbReference type="GeneID" id="41955588"/>
<dbReference type="InterPro" id="IPR009050">
    <property type="entry name" value="Globin-like_sf"/>
</dbReference>
<dbReference type="RefSeq" id="XP_030987364.1">
    <property type="nucleotide sequence ID" value="XM_031120674.1"/>
</dbReference>
<reference evidence="4" key="2">
    <citation type="submission" date="2019-10" db="EMBL/GenBank/DDBJ databases">
        <authorList>
            <consortium name="NCBI Genome Project"/>
        </authorList>
    </citation>
    <scope>NUCLEOTIDE SEQUENCE</scope>
    <source>
        <strain evidence="4">NI907</strain>
    </source>
</reference>
<evidence type="ECO:0000313" key="3">
    <source>
        <dbReference type="Proteomes" id="UP000515153"/>
    </source>
</evidence>
<dbReference type="GO" id="GO:0019825">
    <property type="term" value="F:oxygen binding"/>
    <property type="evidence" value="ECO:0007669"/>
    <property type="project" value="InterPro"/>
</dbReference>
<evidence type="ECO:0000256" key="1">
    <source>
        <dbReference type="SAM" id="MobiDB-lite"/>
    </source>
</evidence>
<feature type="domain" description="Globin-sensor" evidence="2">
    <location>
        <begin position="24"/>
        <end position="201"/>
    </location>
</feature>
<dbReference type="Gene3D" id="1.10.490.10">
    <property type="entry name" value="Globins"/>
    <property type="match status" value="1"/>
</dbReference>
<dbReference type="KEGG" id="pgri:PgNI_00596"/>
<accession>A0A6P8BK39</accession>
<dbReference type="Pfam" id="PF11563">
    <property type="entry name" value="Protoglobin"/>
    <property type="match status" value="1"/>
</dbReference>
<feature type="compositionally biased region" description="Basic and acidic residues" evidence="1">
    <location>
        <begin position="291"/>
        <end position="301"/>
    </location>
</feature>
<dbReference type="PANTHER" id="PTHR42071">
    <property type="entry name" value="PROTOGLOBIN DOMAIN-CONTAINING PROTEIN"/>
    <property type="match status" value="1"/>
</dbReference>
<sequence length="328" mass="36508">MGFTMASDRLRMHVERRDLYTNLEARINYLHSFLDFSSRDIEALVSGAKYVRALIPAVVNIVYKKLLRYDITARAFTTRSTSFEGPMDEYPDEDSPQIQHRKVFLRAYLSKLCSDPSQMEFWEYLDKVGMMHVGLGRAHPLHVEYVHLGVCLAFIQDIMSEAILSHPRMAMQNKIALVKALGKVIWIQNDLMAKWQVRDGAEFHAGADSEDDIVIEKEGYLHGKKILDEDDDVPEAVSPASSTSSQHTLTPPRSLLSPLSPTTCMPKRSTGSEGAGASCPFSGRQINDPSTPEKRKPDIKIEVSAPTTFAGSMQSLSGVALSGRTEST</sequence>
<proteinExistence type="predicted"/>
<reference evidence="4" key="3">
    <citation type="submission" date="2025-08" db="UniProtKB">
        <authorList>
            <consortium name="RefSeq"/>
        </authorList>
    </citation>
    <scope>IDENTIFICATION</scope>
    <source>
        <strain evidence="4">NI907</strain>
    </source>
</reference>
<gene>
    <name evidence="4" type="ORF">PgNI_00596</name>
</gene>
<reference evidence="4" key="1">
    <citation type="journal article" date="2019" name="Mol. Biol. Evol.">
        <title>Blast fungal genomes show frequent chromosomal changes, gene gains and losses, and effector gene turnover.</title>
        <authorList>
            <person name="Gomez Luciano L.B."/>
            <person name="Jason Tsai I."/>
            <person name="Chuma I."/>
            <person name="Tosa Y."/>
            <person name="Chen Y.H."/>
            <person name="Li J.Y."/>
            <person name="Li M.Y."/>
            <person name="Jade Lu M.Y."/>
            <person name="Nakayashiki H."/>
            <person name="Li W.H."/>
        </authorList>
    </citation>
    <scope>NUCLEOTIDE SEQUENCE</scope>
    <source>
        <strain evidence="4">NI907</strain>
    </source>
</reference>
<dbReference type="SUPFAM" id="SSF46458">
    <property type="entry name" value="Globin-like"/>
    <property type="match status" value="1"/>
</dbReference>
<dbReference type="GO" id="GO:0020037">
    <property type="term" value="F:heme binding"/>
    <property type="evidence" value="ECO:0007669"/>
    <property type="project" value="InterPro"/>
</dbReference>
<feature type="compositionally biased region" description="Low complexity" evidence="1">
    <location>
        <begin position="248"/>
        <end position="263"/>
    </location>
</feature>
<dbReference type="Proteomes" id="UP000515153">
    <property type="component" value="Unplaced"/>
</dbReference>
<evidence type="ECO:0000313" key="4">
    <source>
        <dbReference type="RefSeq" id="XP_030987364.1"/>
    </source>
</evidence>
<feature type="region of interest" description="Disordered" evidence="1">
    <location>
        <begin position="233"/>
        <end position="301"/>
    </location>
</feature>